<keyword evidence="4" id="KW-0479">Metal-binding</keyword>
<dbReference type="SUPFAM" id="SSF53187">
    <property type="entry name" value="Zn-dependent exopeptidases"/>
    <property type="match status" value="1"/>
</dbReference>
<comment type="similarity">
    <text evidence="2">Belongs to the peptidase M20A family.</text>
</comment>
<comment type="cofactor">
    <cofactor evidence="1">
        <name>Zn(2+)</name>
        <dbReference type="ChEBI" id="CHEBI:29105"/>
    </cofactor>
</comment>
<feature type="domain" description="Peptidase M20 dimerisation" evidence="7">
    <location>
        <begin position="227"/>
        <end position="333"/>
    </location>
</feature>
<evidence type="ECO:0000256" key="3">
    <source>
        <dbReference type="ARBA" id="ARBA00022670"/>
    </source>
</evidence>
<evidence type="ECO:0000313" key="9">
    <source>
        <dbReference type="Proteomes" id="UP000186955"/>
    </source>
</evidence>
<accession>A0A1Q5TJF4</accession>
<evidence type="ECO:0000256" key="4">
    <source>
        <dbReference type="ARBA" id="ARBA00022723"/>
    </source>
</evidence>
<dbReference type="Pfam" id="PF07687">
    <property type="entry name" value="M20_dimer"/>
    <property type="match status" value="1"/>
</dbReference>
<sequence length="429" mass="45737">MRINHLWGITALARATLGSDLQQPLGGNLPPGTVHPSEFDTIIASSPLLAFHRSIVEIPSVSGDEKNVGEFVLDFLSSHNFTVEKQIVVPESDDNKERFNIYAYVGENRYPDVLLTSHIDTVPPFIPYSLHSPASRSRGRSSFNRADLIIAGRGTVDAKASVATIVFAAIEILHENPDASIGLLFDVGEEKFGVGIKHFSDSDLNPTPPKFHTVIFGEPTELSLVAGHKGSLGLKVIAKGKAAHSGYPWLGESAISAILPVLTRLDNLENVLPVDGGLLRSDKLGKSTLNIGQIYGGVAGNVVPAFAEASVSVRLAAGTPDDTRKILQRAVDEVTGSDGTVVLDFGGLKAGGAPPQYFDVDVDGFDVITVNYGTDAASLHIHDQGIQKVRRYLYGPGTIHVAHGDNEAITVGELEEAARGYKRLISAAL</sequence>
<proteinExistence type="inferred from homology"/>
<evidence type="ECO:0000256" key="6">
    <source>
        <dbReference type="ARBA" id="ARBA00022833"/>
    </source>
</evidence>
<name>A0A1Q5TJF4_9EURO</name>
<dbReference type="Gene3D" id="3.40.630.10">
    <property type="entry name" value="Zn peptidases"/>
    <property type="match status" value="1"/>
</dbReference>
<dbReference type="OrthoDB" id="3064516at2759"/>
<dbReference type="PANTHER" id="PTHR43808:SF8">
    <property type="entry name" value="PEPTIDASE M20 DIMERISATION DOMAIN-CONTAINING PROTEIN"/>
    <property type="match status" value="1"/>
</dbReference>
<dbReference type="InterPro" id="IPR001261">
    <property type="entry name" value="ArgE/DapE_CS"/>
</dbReference>
<evidence type="ECO:0000256" key="2">
    <source>
        <dbReference type="ARBA" id="ARBA00006247"/>
    </source>
</evidence>
<dbReference type="GO" id="GO:0006508">
    <property type="term" value="P:proteolysis"/>
    <property type="evidence" value="ECO:0007669"/>
    <property type="project" value="UniProtKB-KW"/>
</dbReference>
<dbReference type="AlphaFoldDB" id="A0A1Q5TJF4"/>
<dbReference type="EMBL" id="MNBE01000647">
    <property type="protein sequence ID" value="OKP00347.1"/>
    <property type="molecule type" value="Genomic_DNA"/>
</dbReference>
<evidence type="ECO:0000313" key="8">
    <source>
        <dbReference type="EMBL" id="OKP00347.1"/>
    </source>
</evidence>
<dbReference type="Pfam" id="PF01546">
    <property type="entry name" value="Peptidase_M20"/>
    <property type="match status" value="1"/>
</dbReference>
<evidence type="ECO:0000256" key="1">
    <source>
        <dbReference type="ARBA" id="ARBA00001947"/>
    </source>
</evidence>
<dbReference type="SUPFAM" id="SSF55031">
    <property type="entry name" value="Bacterial exopeptidase dimerisation domain"/>
    <property type="match status" value="1"/>
</dbReference>
<keyword evidence="3" id="KW-0645">Protease</keyword>
<dbReference type="InterPro" id="IPR050072">
    <property type="entry name" value="Peptidase_M20A"/>
</dbReference>
<keyword evidence="5" id="KW-0378">Hydrolase</keyword>
<organism evidence="8 9">
    <name type="scientific">Penicillium subrubescens</name>
    <dbReference type="NCBI Taxonomy" id="1316194"/>
    <lineage>
        <taxon>Eukaryota</taxon>
        <taxon>Fungi</taxon>
        <taxon>Dikarya</taxon>
        <taxon>Ascomycota</taxon>
        <taxon>Pezizomycotina</taxon>
        <taxon>Eurotiomycetes</taxon>
        <taxon>Eurotiomycetidae</taxon>
        <taxon>Eurotiales</taxon>
        <taxon>Aspergillaceae</taxon>
        <taxon>Penicillium</taxon>
    </lineage>
</organism>
<evidence type="ECO:0000256" key="5">
    <source>
        <dbReference type="ARBA" id="ARBA00022801"/>
    </source>
</evidence>
<dbReference type="CDD" id="cd05652">
    <property type="entry name" value="M20_ArgE_DapE-like_fungal"/>
    <property type="match status" value="1"/>
</dbReference>
<dbReference type="InterPro" id="IPR011650">
    <property type="entry name" value="Peptidase_M20_dimer"/>
</dbReference>
<dbReference type="GO" id="GO:0046872">
    <property type="term" value="F:metal ion binding"/>
    <property type="evidence" value="ECO:0007669"/>
    <property type="project" value="UniProtKB-KW"/>
</dbReference>
<keyword evidence="9" id="KW-1185">Reference proteome</keyword>
<gene>
    <name evidence="8" type="ORF">PENSUB_7804</name>
</gene>
<dbReference type="GO" id="GO:0008233">
    <property type="term" value="F:peptidase activity"/>
    <property type="evidence" value="ECO:0007669"/>
    <property type="project" value="UniProtKB-KW"/>
</dbReference>
<comment type="caution">
    <text evidence="8">The sequence shown here is derived from an EMBL/GenBank/DDBJ whole genome shotgun (WGS) entry which is preliminary data.</text>
</comment>
<reference evidence="8 9" key="1">
    <citation type="submission" date="2016-10" db="EMBL/GenBank/DDBJ databases">
        <title>Genome sequence of the ascomycete fungus Penicillium subrubescens.</title>
        <authorList>
            <person name="De Vries R.P."/>
            <person name="Peng M."/>
            <person name="Dilokpimol A."/>
            <person name="Hilden K."/>
            <person name="Makela M.R."/>
            <person name="Grigoriev I."/>
            <person name="Riley R."/>
            <person name="Granchi Z."/>
        </authorList>
    </citation>
    <scope>NUCLEOTIDE SEQUENCE [LARGE SCALE GENOMIC DNA]</scope>
    <source>
        <strain evidence="8 9">CBS 132785</strain>
    </source>
</reference>
<protein>
    <recommendedName>
        <fullName evidence="7">Peptidase M20 dimerisation domain-containing protein</fullName>
    </recommendedName>
</protein>
<evidence type="ECO:0000259" key="7">
    <source>
        <dbReference type="Pfam" id="PF07687"/>
    </source>
</evidence>
<keyword evidence="6" id="KW-0862">Zinc</keyword>
<dbReference type="STRING" id="1316194.A0A1Q5TJF4"/>
<dbReference type="PROSITE" id="PS00758">
    <property type="entry name" value="ARGE_DAPE_CPG2_1"/>
    <property type="match status" value="1"/>
</dbReference>
<dbReference type="InterPro" id="IPR036264">
    <property type="entry name" value="Bact_exopeptidase_dim_dom"/>
</dbReference>
<dbReference type="Gene3D" id="3.30.70.360">
    <property type="match status" value="1"/>
</dbReference>
<dbReference type="PANTHER" id="PTHR43808">
    <property type="entry name" value="ACETYLORNITHINE DEACETYLASE"/>
    <property type="match status" value="1"/>
</dbReference>
<dbReference type="InterPro" id="IPR002933">
    <property type="entry name" value="Peptidase_M20"/>
</dbReference>
<dbReference type="Proteomes" id="UP000186955">
    <property type="component" value="Unassembled WGS sequence"/>
</dbReference>